<sequence length="122" mass="14213">MLGLGKFSACWGSENAWNRVWNPNSVNYGRIGPDFFPGSWDRFCAYPDRCHISLLWAYRVVDMSNVRKEWQNQRYHRFKIGPIGRLAPKAQSAIFTFCFPKSPNGALYDLVQEMQHPFYPSC</sequence>
<name>A0A8X6P9U8_NEPPI</name>
<dbReference type="AlphaFoldDB" id="A0A8X6P9U8"/>
<evidence type="ECO:0000313" key="2">
    <source>
        <dbReference type="Proteomes" id="UP000887013"/>
    </source>
</evidence>
<keyword evidence="2" id="KW-1185">Reference proteome</keyword>
<proteinExistence type="predicted"/>
<evidence type="ECO:0000313" key="1">
    <source>
        <dbReference type="EMBL" id="GFT56458.1"/>
    </source>
</evidence>
<comment type="caution">
    <text evidence="1">The sequence shown here is derived from an EMBL/GenBank/DDBJ whole genome shotgun (WGS) entry which is preliminary data.</text>
</comment>
<accession>A0A8X6P9U8</accession>
<dbReference type="Proteomes" id="UP000887013">
    <property type="component" value="Unassembled WGS sequence"/>
</dbReference>
<gene>
    <name evidence="1" type="ORF">NPIL_479921</name>
</gene>
<organism evidence="1 2">
    <name type="scientific">Nephila pilipes</name>
    <name type="common">Giant wood spider</name>
    <name type="synonym">Nephila maculata</name>
    <dbReference type="NCBI Taxonomy" id="299642"/>
    <lineage>
        <taxon>Eukaryota</taxon>
        <taxon>Metazoa</taxon>
        <taxon>Ecdysozoa</taxon>
        <taxon>Arthropoda</taxon>
        <taxon>Chelicerata</taxon>
        <taxon>Arachnida</taxon>
        <taxon>Araneae</taxon>
        <taxon>Araneomorphae</taxon>
        <taxon>Entelegynae</taxon>
        <taxon>Araneoidea</taxon>
        <taxon>Nephilidae</taxon>
        <taxon>Nephila</taxon>
    </lineage>
</organism>
<reference evidence="1" key="1">
    <citation type="submission" date="2020-08" db="EMBL/GenBank/DDBJ databases">
        <title>Multicomponent nature underlies the extraordinary mechanical properties of spider dragline silk.</title>
        <authorList>
            <person name="Kono N."/>
            <person name="Nakamura H."/>
            <person name="Mori M."/>
            <person name="Yoshida Y."/>
            <person name="Ohtoshi R."/>
            <person name="Malay A.D."/>
            <person name="Moran D.A.P."/>
            <person name="Tomita M."/>
            <person name="Numata K."/>
            <person name="Arakawa K."/>
        </authorList>
    </citation>
    <scope>NUCLEOTIDE SEQUENCE</scope>
</reference>
<protein>
    <submittedName>
        <fullName evidence="1">Uncharacterized protein</fullName>
    </submittedName>
</protein>
<dbReference type="EMBL" id="BMAW01018016">
    <property type="protein sequence ID" value="GFT56458.1"/>
    <property type="molecule type" value="Genomic_DNA"/>
</dbReference>